<gene>
    <name evidence="2" type="ORF">D3230_07240</name>
</gene>
<protein>
    <recommendedName>
        <fullName evidence="1">D-alanyl-D-alanine carboxypeptidase-like core domain-containing protein</fullName>
    </recommendedName>
</protein>
<dbReference type="RefSeq" id="WP_202344352.1">
    <property type="nucleotide sequence ID" value="NZ_BAAAPI010000013.1"/>
</dbReference>
<keyword evidence="3" id="KW-1185">Reference proteome</keyword>
<dbReference type="PROSITE" id="PS51257">
    <property type="entry name" value="PROKAR_LIPOPROTEIN"/>
    <property type="match status" value="1"/>
</dbReference>
<dbReference type="Gene3D" id="3.30.1380.10">
    <property type="match status" value="1"/>
</dbReference>
<dbReference type="InterPro" id="IPR003709">
    <property type="entry name" value="VanY-like_core_dom"/>
</dbReference>
<evidence type="ECO:0000313" key="3">
    <source>
        <dbReference type="Proteomes" id="UP001645859"/>
    </source>
</evidence>
<dbReference type="EMBL" id="QYAC01000003">
    <property type="protein sequence ID" value="MBL3679092.1"/>
    <property type="molecule type" value="Genomic_DNA"/>
</dbReference>
<dbReference type="SUPFAM" id="SSF55166">
    <property type="entry name" value="Hedgehog/DD-peptidase"/>
    <property type="match status" value="1"/>
</dbReference>
<feature type="domain" description="D-alanyl-D-alanine carboxypeptidase-like core" evidence="1">
    <location>
        <begin position="98"/>
        <end position="175"/>
    </location>
</feature>
<sequence>MVTKFRSLSPAVFAALSATLLTLVVLALLLVLGGCAPGAREAGSDAGSFGVVEAPPELPGGDGTVFADTSPAADLGDGSIHDPNGISVHAEHAAMAGLEPALHDAVLAAADRAAAEGIELRVTSGWRSAELQQQLLDDAVLNYGSEAEARKWVDTPQRSSHVTGQAVDIGGLEESLWMGQYGAEFGLCQTFDNERWHFELSEIEADGTCPAPPYMSAAERP</sequence>
<dbReference type="CDD" id="cd14846">
    <property type="entry name" value="Peptidase_M15_like"/>
    <property type="match status" value="1"/>
</dbReference>
<dbReference type="Proteomes" id="UP001645859">
    <property type="component" value="Unassembled WGS sequence"/>
</dbReference>
<dbReference type="InterPro" id="IPR009045">
    <property type="entry name" value="Zn_M74/Hedgehog-like"/>
</dbReference>
<name>A0ABS1SEW6_9MICO</name>
<dbReference type="Pfam" id="PF02557">
    <property type="entry name" value="VanY"/>
    <property type="match status" value="1"/>
</dbReference>
<reference evidence="2 3" key="1">
    <citation type="submission" date="2018-09" db="EMBL/GenBank/DDBJ databases">
        <title>Comparative genomics of Leucobacter spp.</title>
        <authorList>
            <person name="Reis A.C."/>
            <person name="Kolvenbach B.A."/>
            <person name="Corvini P.F.X."/>
            <person name="Nunes O.C."/>
        </authorList>
    </citation>
    <scope>NUCLEOTIDE SEQUENCE [LARGE SCALE GENOMIC DNA]</scope>
    <source>
        <strain evidence="2 3">TAN 31504</strain>
    </source>
</reference>
<comment type="caution">
    <text evidence="2">The sequence shown here is derived from an EMBL/GenBank/DDBJ whole genome shotgun (WGS) entry which is preliminary data.</text>
</comment>
<accession>A0ABS1SEW6</accession>
<evidence type="ECO:0000313" key="2">
    <source>
        <dbReference type="EMBL" id="MBL3679092.1"/>
    </source>
</evidence>
<evidence type="ECO:0000259" key="1">
    <source>
        <dbReference type="Pfam" id="PF02557"/>
    </source>
</evidence>
<proteinExistence type="predicted"/>
<organism evidence="2 3">
    <name type="scientific">Leucobacter chromiireducens subsp. solipictus</name>
    <dbReference type="NCBI Taxonomy" id="398235"/>
    <lineage>
        <taxon>Bacteria</taxon>
        <taxon>Bacillati</taxon>
        <taxon>Actinomycetota</taxon>
        <taxon>Actinomycetes</taxon>
        <taxon>Micrococcales</taxon>
        <taxon>Microbacteriaceae</taxon>
        <taxon>Leucobacter</taxon>
    </lineage>
</organism>